<evidence type="ECO:0000313" key="4">
    <source>
        <dbReference type="Proteomes" id="UP000032803"/>
    </source>
</evidence>
<dbReference type="PATRIC" id="fig|449.7.peg.372"/>
<dbReference type="Proteomes" id="UP000032803">
    <property type="component" value="Chromosome I"/>
</dbReference>
<keyword evidence="1" id="KW-0175">Coiled coil</keyword>
<feature type="coiled-coil region" evidence="1">
    <location>
        <begin position="119"/>
        <end position="166"/>
    </location>
</feature>
<feature type="region of interest" description="Disordered" evidence="2">
    <location>
        <begin position="185"/>
        <end position="272"/>
    </location>
</feature>
<gene>
    <name evidence="3" type="ORF">LHA_0441</name>
</gene>
<feature type="compositionally biased region" description="Pro residues" evidence="2">
    <location>
        <begin position="191"/>
        <end position="202"/>
    </location>
</feature>
<protein>
    <recommendedName>
        <fullName evidence="5">VipA</fullName>
    </recommendedName>
</protein>
<dbReference type="AlphaFoldDB" id="A0A0A8ULE2"/>
<dbReference type="STRING" id="449.LHA_0441"/>
<accession>A0A0A8ULE2</accession>
<evidence type="ECO:0008006" key="5">
    <source>
        <dbReference type="Google" id="ProtNLM"/>
    </source>
</evidence>
<keyword evidence="4" id="KW-1185">Reference proteome</keyword>
<reference evidence="4" key="1">
    <citation type="submission" date="2014-09" db="EMBL/GenBank/DDBJ databases">
        <authorList>
            <person name="Gomez-Valero L."/>
        </authorList>
    </citation>
    <scope>NUCLEOTIDE SEQUENCE [LARGE SCALE GENOMIC DNA]</scope>
    <source>
        <strain evidence="4">ATCC35250</strain>
    </source>
</reference>
<evidence type="ECO:0000256" key="1">
    <source>
        <dbReference type="SAM" id="Coils"/>
    </source>
</evidence>
<organism evidence="3 4">
    <name type="scientific">Legionella hackeliae</name>
    <dbReference type="NCBI Taxonomy" id="449"/>
    <lineage>
        <taxon>Bacteria</taxon>
        <taxon>Pseudomonadati</taxon>
        <taxon>Pseudomonadota</taxon>
        <taxon>Gammaproteobacteria</taxon>
        <taxon>Legionellales</taxon>
        <taxon>Legionellaceae</taxon>
        <taxon>Legionella</taxon>
    </lineage>
</organism>
<feature type="compositionally biased region" description="Basic and acidic residues" evidence="2">
    <location>
        <begin position="253"/>
        <end position="264"/>
    </location>
</feature>
<proteinExistence type="predicted"/>
<dbReference type="RefSeq" id="WP_045105064.1">
    <property type="nucleotide sequence ID" value="NZ_LN681225.1"/>
</dbReference>
<dbReference type="HOGENOM" id="CLU_1022301_0_0_6"/>
<sequence length="272" mass="30924">MKWGKDTHYEVVRDTLSVLYLVILHNQEAFNDRSIINYLVPTALILIASDSTFTTCISTLLINYEKSIQPTSNLQIPSLHIQIEPEKNKPLSLMRELQNVLELLQTTHEKQTKVLTTVNKELHIEIERLQQENVQLKKQLNDQTELQKQVEQLKKAQSLLSELTVLTSTMNTITPRQEVPVSKLEIEKPTITPPPISAPPTTPIVDKTQEKTQLPPPLPSVQSREKPKSDQLLSSPNFFSELQAEIAKRAKTTKKEQGTSEKKNLAIPSRQQ</sequence>
<dbReference type="KEGG" id="lha:LHA_0441"/>
<evidence type="ECO:0000313" key="3">
    <source>
        <dbReference type="EMBL" id="CEK09543.1"/>
    </source>
</evidence>
<feature type="compositionally biased region" description="Polar residues" evidence="2">
    <location>
        <begin position="231"/>
        <end position="240"/>
    </location>
</feature>
<name>A0A0A8ULE2_LEGHA</name>
<evidence type="ECO:0000256" key="2">
    <source>
        <dbReference type="SAM" id="MobiDB-lite"/>
    </source>
</evidence>
<dbReference type="EMBL" id="LN681225">
    <property type="protein sequence ID" value="CEK09543.1"/>
    <property type="molecule type" value="Genomic_DNA"/>
</dbReference>